<protein>
    <recommendedName>
        <fullName evidence="4">Secreted protein</fullName>
    </recommendedName>
</protein>
<gene>
    <name evidence="2" type="ORF">ACFPM3_06325</name>
</gene>
<sequence>MNAHTKRLAFASAVAVALVGITGPASAAGRDSWAYTDPNTYGTAIWYGNTDTFEVCDTDPDGYAVQGRVWTKADKSDMQKELDGGDSGCDRLSFNKPAGTTVYIQICRYNSASGAAWGCGTTGRGDAS</sequence>
<evidence type="ECO:0000256" key="1">
    <source>
        <dbReference type="SAM" id="SignalP"/>
    </source>
</evidence>
<evidence type="ECO:0008006" key="4">
    <source>
        <dbReference type="Google" id="ProtNLM"/>
    </source>
</evidence>
<evidence type="ECO:0000313" key="3">
    <source>
        <dbReference type="Proteomes" id="UP001595829"/>
    </source>
</evidence>
<keyword evidence="1" id="KW-0732">Signal</keyword>
<dbReference type="EMBL" id="JBHSJD010000002">
    <property type="protein sequence ID" value="MFC5021765.1"/>
    <property type="molecule type" value="Genomic_DNA"/>
</dbReference>
<proteinExistence type="predicted"/>
<accession>A0ABV9X8H3</accession>
<reference evidence="3" key="1">
    <citation type="journal article" date="2019" name="Int. J. Syst. Evol. Microbiol.">
        <title>The Global Catalogue of Microorganisms (GCM) 10K type strain sequencing project: providing services to taxonomists for standard genome sequencing and annotation.</title>
        <authorList>
            <consortium name="The Broad Institute Genomics Platform"/>
            <consortium name="The Broad Institute Genome Sequencing Center for Infectious Disease"/>
            <person name="Wu L."/>
            <person name="Ma J."/>
        </authorList>
    </citation>
    <scope>NUCLEOTIDE SEQUENCE [LARGE SCALE GENOMIC DNA]</scope>
    <source>
        <strain evidence="3">CGMCC 4.1648</strain>
    </source>
</reference>
<name>A0ABV9X8H3_9ACTN</name>
<feature type="chain" id="PRO_5045456662" description="Secreted protein" evidence="1">
    <location>
        <begin position="28"/>
        <end position="128"/>
    </location>
</feature>
<evidence type="ECO:0000313" key="2">
    <source>
        <dbReference type="EMBL" id="MFC5021765.1"/>
    </source>
</evidence>
<keyword evidence="3" id="KW-1185">Reference proteome</keyword>
<feature type="signal peptide" evidence="1">
    <location>
        <begin position="1"/>
        <end position="27"/>
    </location>
</feature>
<dbReference type="Proteomes" id="UP001595829">
    <property type="component" value="Unassembled WGS sequence"/>
</dbReference>
<dbReference type="RefSeq" id="WP_345693707.1">
    <property type="nucleotide sequence ID" value="NZ_BAABIT010000001.1"/>
</dbReference>
<organism evidence="2 3">
    <name type="scientific">Streptomyces coeruleoprunus</name>
    <dbReference type="NCBI Taxonomy" id="285563"/>
    <lineage>
        <taxon>Bacteria</taxon>
        <taxon>Bacillati</taxon>
        <taxon>Actinomycetota</taxon>
        <taxon>Actinomycetes</taxon>
        <taxon>Kitasatosporales</taxon>
        <taxon>Streptomycetaceae</taxon>
        <taxon>Streptomyces</taxon>
    </lineage>
</organism>
<comment type="caution">
    <text evidence="2">The sequence shown here is derived from an EMBL/GenBank/DDBJ whole genome shotgun (WGS) entry which is preliminary data.</text>
</comment>